<dbReference type="CDD" id="cd01174">
    <property type="entry name" value="ribokinase"/>
    <property type="match status" value="1"/>
</dbReference>
<dbReference type="EMBL" id="BORC01000017">
    <property type="protein sequence ID" value="GIN64547.1"/>
    <property type="molecule type" value="Genomic_DNA"/>
</dbReference>
<dbReference type="Gene3D" id="3.40.1190.20">
    <property type="match status" value="1"/>
</dbReference>
<comment type="catalytic activity">
    <reaction evidence="9">
        <text>D-ribose + ATP = D-ribose 5-phosphate + ADP + H(+)</text>
        <dbReference type="Rhea" id="RHEA:13697"/>
        <dbReference type="ChEBI" id="CHEBI:15378"/>
        <dbReference type="ChEBI" id="CHEBI:30616"/>
        <dbReference type="ChEBI" id="CHEBI:47013"/>
        <dbReference type="ChEBI" id="CHEBI:78346"/>
        <dbReference type="ChEBI" id="CHEBI:456216"/>
        <dbReference type="EC" id="2.7.1.15"/>
    </reaction>
</comment>
<keyword evidence="1 9" id="KW-0808">Transferase</keyword>
<comment type="function">
    <text evidence="9">Catalyzes the phosphorylation of ribose at O-5 in a reaction requiring ATP and magnesium. The resulting D-ribose-5-phosphate can then be used either for sythesis of nucleotides, histidine, and tryptophan, or as a component of the pentose phosphate pathway.</text>
</comment>
<name>A0A919WMP7_9BACI</name>
<dbReference type="GO" id="GO:0019303">
    <property type="term" value="P:D-ribose catabolic process"/>
    <property type="evidence" value="ECO:0007669"/>
    <property type="project" value="UniProtKB-UniRule"/>
</dbReference>
<dbReference type="HAMAP" id="MF_01987">
    <property type="entry name" value="Ribokinase"/>
    <property type="match status" value="1"/>
</dbReference>
<keyword evidence="4 9" id="KW-0418">Kinase</keyword>
<feature type="binding site" evidence="9">
    <location>
        <position position="183"/>
    </location>
    <ligand>
        <name>ATP</name>
        <dbReference type="ChEBI" id="CHEBI:30616"/>
    </ligand>
</feature>
<evidence type="ECO:0000256" key="5">
    <source>
        <dbReference type="ARBA" id="ARBA00022840"/>
    </source>
</evidence>
<reference evidence="11" key="1">
    <citation type="submission" date="2021-03" db="EMBL/GenBank/DDBJ databases">
        <title>Antimicrobial resistance genes in bacteria isolated from Japanese honey, and their potential for conferring macrolide and lincosamide resistance in the American foulbrood pathogen Paenibacillus larvae.</title>
        <authorList>
            <person name="Okamoto M."/>
            <person name="Kumagai M."/>
            <person name="Kanamori H."/>
            <person name="Takamatsu D."/>
        </authorList>
    </citation>
    <scope>NUCLEOTIDE SEQUENCE</scope>
    <source>
        <strain evidence="11">J27TS8</strain>
    </source>
</reference>
<evidence type="ECO:0000256" key="4">
    <source>
        <dbReference type="ARBA" id="ARBA00022777"/>
    </source>
</evidence>
<comment type="pathway">
    <text evidence="9">Carbohydrate metabolism; D-ribose degradation; D-ribose 5-phosphate from beta-D-ribopyranose: step 2/2.</text>
</comment>
<feature type="binding site" evidence="9">
    <location>
        <position position="284"/>
    </location>
    <ligand>
        <name>K(+)</name>
        <dbReference type="ChEBI" id="CHEBI:29103"/>
    </ligand>
</feature>
<keyword evidence="6 9" id="KW-0460">Magnesium</keyword>
<feature type="binding site" evidence="9">
    <location>
        <position position="281"/>
    </location>
    <ligand>
        <name>K(+)</name>
        <dbReference type="ChEBI" id="CHEBI:29103"/>
    </ligand>
</feature>
<comment type="caution">
    <text evidence="9">Lacks conserved residue(s) required for the propagation of feature annotation.</text>
</comment>
<dbReference type="Pfam" id="PF00294">
    <property type="entry name" value="PfkB"/>
    <property type="match status" value="1"/>
</dbReference>
<feature type="binding site" evidence="9">
    <location>
        <begin position="219"/>
        <end position="224"/>
    </location>
    <ligand>
        <name>ATP</name>
        <dbReference type="ChEBI" id="CHEBI:30616"/>
    </ligand>
</feature>
<protein>
    <recommendedName>
        <fullName evidence="9">Ribokinase</fullName>
        <shortName evidence="9">RK</shortName>
        <ecNumber evidence="9">2.7.1.15</ecNumber>
    </recommendedName>
</protein>
<comment type="subunit">
    <text evidence="9">Homodimer.</text>
</comment>
<evidence type="ECO:0000256" key="3">
    <source>
        <dbReference type="ARBA" id="ARBA00022741"/>
    </source>
</evidence>
<evidence type="ECO:0000259" key="10">
    <source>
        <dbReference type="Pfam" id="PF00294"/>
    </source>
</evidence>
<comment type="subcellular location">
    <subcellularLocation>
        <location evidence="9">Cytoplasm</location>
    </subcellularLocation>
</comment>
<dbReference type="PANTHER" id="PTHR10584:SF166">
    <property type="entry name" value="RIBOKINASE"/>
    <property type="match status" value="1"/>
</dbReference>
<feature type="binding site" evidence="9">
    <location>
        <position position="251"/>
    </location>
    <ligand>
        <name>substrate</name>
    </ligand>
</feature>
<dbReference type="InterPro" id="IPR011877">
    <property type="entry name" value="Ribokinase"/>
</dbReference>
<keyword evidence="5 9" id="KW-0067">ATP-binding</keyword>
<dbReference type="GO" id="GO:0005829">
    <property type="term" value="C:cytosol"/>
    <property type="evidence" value="ECO:0007669"/>
    <property type="project" value="TreeGrafter"/>
</dbReference>
<gene>
    <name evidence="11" type="primary">rbsK5</name>
    <name evidence="9" type="synonym">rbsK</name>
    <name evidence="11" type="ORF">J27TS8_45400</name>
</gene>
<comment type="cofactor">
    <cofactor evidence="9">
        <name>Mg(2+)</name>
        <dbReference type="ChEBI" id="CHEBI:18420"/>
    </cofactor>
    <text evidence="9">Requires a divalent cation, most likely magnesium in vivo, as an electrophilic catalyst to aid phosphoryl group transfer. It is the chelate of the metal and the nucleotide that is the actual substrate.</text>
</comment>
<feature type="binding site" evidence="9">
    <location>
        <position position="275"/>
    </location>
    <ligand>
        <name>ATP</name>
        <dbReference type="ChEBI" id="CHEBI:30616"/>
    </ligand>
</feature>
<dbReference type="RefSeq" id="WP_095309548.1">
    <property type="nucleotide sequence ID" value="NZ_BORC01000017.1"/>
</dbReference>
<evidence type="ECO:0000256" key="8">
    <source>
        <dbReference type="ARBA" id="ARBA00023277"/>
    </source>
</evidence>
<feature type="binding site" evidence="9">
    <location>
        <position position="290"/>
    </location>
    <ligand>
        <name>K(+)</name>
        <dbReference type="ChEBI" id="CHEBI:29103"/>
    </ligand>
</feature>
<dbReference type="Proteomes" id="UP000682111">
    <property type="component" value="Unassembled WGS sequence"/>
</dbReference>
<dbReference type="InterPro" id="IPR011611">
    <property type="entry name" value="PfkB_dom"/>
</dbReference>
<keyword evidence="3 9" id="KW-0547">Nucleotide-binding</keyword>
<keyword evidence="2 9" id="KW-0479">Metal-binding</keyword>
<dbReference type="SUPFAM" id="SSF53613">
    <property type="entry name" value="Ribokinase-like"/>
    <property type="match status" value="1"/>
</dbReference>
<proteinExistence type="inferred from homology"/>
<keyword evidence="9" id="KW-0963">Cytoplasm</keyword>
<evidence type="ECO:0000313" key="11">
    <source>
        <dbReference type="EMBL" id="GIN64547.1"/>
    </source>
</evidence>
<dbReference type="PRINTS" id="PR00990">
    <property type="entry name" value="RIBOKINASE"/>
</dbReference>
<feature type="binding site" evidence="9">
    <location>
        <begin position="250"/>
        <end position="251"/>
    </location>
    <ligand>
        <name>ATP</name>
        <dbReference type="ChEBI" id="CHEBI:30616"/>
    </ligand>
</feature>
<dbReference type="GO" id="GO:0046872">
    <property type="term" value="F:metal ion binding"/>
    <property type="evidence" value="ECO:0007669"/>
    <property type="project" value="UniProtKB-KW"/>
</dbReference>
<keyword evidence="8 9" id="KW-0119">Carbohydrate metabolism</keyword>
<feature type="active site" description="Proton acceptor" evidence="9">
    <location>
        <position position="251"/>
    </location>
</feature>
<organism evidence="11 12">
    <name type="scientific">Robertmurraya siralis</name>
    <dbReference type="NCBI Taxonomy" id="77777"/>
    <lineage>
        <taxon>Bacteria</taxon>
        <taxon>Bacillati</taxon>
        <taxon>Bacillota</taxon>
        <taxon>Bacilli</taxon>
        <taxon>Bacillales</taxon>
        <taxon>Bacillaceae</taxon>
        <taxon>Robertmurraya</taxon>
    </lineage>
</organism>
<dbReference type="AlphaFoldDB" id="A0A919WMP7"/>
<sequence length="310" mass="33455">MKICIIGSYAKALVMTTDRIPLVGETLLGDHYRETFGGKGSDMAVQAARLGAEVSFIGVVGNDSFGLEFLDLMESEGVTLEGIRKTTEKPTGVGFIIKDTNARNVIVVDMGANQLFSKRDIERHLKLIEEADVVLAQLEIPTETALYALKKAKELGKTTILNPAPAINLLSYDLSFVDFITPNETEARVTIGELPEVELSHREVALQLLQTGCGTVIMTLGGAGVEIHTSTKCTAINACPIEVVDSNGAGDSFNASLAVALGEGQELRDAVQFANAVAALCCTKWETVPSYHTRPEVEEFISKRRVHDET</sequence>
<dbReference type="GO" id="GO:0004747">
    <property type="term" value="F:ribokinase activity"/>
    <property type="evidence" value="ECO:0007669"/>
    <property type="project" value="UniProtKB-UniRule"/>
</dbReference>
<feature type="binding site" evidence="9">
    <location>
        <position position="139"/>
    </location>
    <ligand>
        <name>substrate</name>
    </ligand>
</feature>
<comment type="caution">
    <text evidence="11">The sequence shown here is derived from an EMBL/GenBank/DDBJ whole genome shotgun (WGS) entry which is preliminary data.</text>
</comment>
<evidence type="ECO:0000256" key="6">
    <source>
        <dbReference type="ARBA" id="ARBA00022842"/>
    </source>
</evidence>
<dbReference type="InterPro" id="IPR029056">
    <property type="entry name" value="Ribokinase-like"/>
</dbReference>
<accession>A0A919WMP7</accession>
<dbReference type="InterPro" id="IPR002139">
    <property type="entry name" value="Ribo/fructo_kinase"/>
</dbReference>
<feature type="binding site" evidence="9">
    <location>
        <position position="247"/>
    </location>
    <ligand>
        <name>K(+)</name>
        <dbReference type="ChEBI" id="CHEBI:29103"/>
    </ligand>
</feature>
<dbReference type="GO" id="GO:0005524">
    <property type="term" value="F:ATP binding"/>
    <property type="evidence" value="ECO:0007669"/>
    <property type="project" value="UniProtKB-UniRule"/>
</dbReference>
<evidence type="ECO:0000256" key="7">
    <source>
        <dbReference type="ARBA" id="ARBA00022958"/>
    </source>
</evidence>
<evidence type="ECO:0000256" key="2">
    <source>
        <dbReference type="ARBA" id="ARBA00022723"/>
    </source>
</evidence>
<evidence type="ECO:0000256" key="1">
    <source>
        <dbReference type="ARBA" id="ARBA00022679"/>
    </source>
</evidence>
<feature type="binding site" evidence="9">
    <location>
        <position position="245"/>
    </location>
    <ligand>
        <name>K(+)</name>
        <dbReference type="ChEBI" id="CHEBI:29103"/>
    </ligand>
</feature>
<dbReference type="PANTHER" id="PTHR10584">
    <property type="entry name" value="SUGAR KINASE"/>
    <property type="match status" value="1"/>
</dbReference>
<keyword evidence="12" id="KW-1185">Reference proteome</keyword>
<evidence type="ECO:0000256" key="9">
    <source>
        <dbReference type="HAMAP-Rule" id="MF_01987"/>
    </source>
</evidence>
<evidence type="ECO:0000313" key="12">
    <source>
        <dbReference type="Proteomes" id="UP000682111"/>
    </source>
</evidence>
<keyword evidence="7 9" id="KW-0630">Potassium</keyword>
<feature type="domain" description="Carbohydrate kinase PfkB" evidence="10">
    <location>
        <begin position="2"/>
        <end position="291"/>
    </location>
</feature>
<dbReference type="EC" id="2.7.1.15" evidence="9"/>
<comment type="activity regulation">
    <text evidence="9">Activated by a monovalent cation that binds near, but not in, the active site. The most likely occupant of the site in vivo is potassium. Ion binding induces a conformational change that may alter substrate affinity.</text>
</comment>
<comment type="similarity">
    <text evidence="9">Belongs to the carbohydrate kinase PfkB family. Ribokinase subfamily.</text>
</comment>